<feature type="region of interest" description="Disordered" evidence="1">
    <location>
        <begin position="20"/>
        <end position="40"/>
    </location>
</feature>
<accession>A0A9R1MXV4</accession>
<reference evidence="2" key="2">
    <citation type="submission" date="2020-03" db="EMBL/GenBank/DDBJ databases">
        <title>The second near-complete assembly of the hexaploid bread wheat (Triticum aestivum) genome.</title>
        <authorList>
            <person name="Zimin A.V."/>
            <person name="Puiu D."/>
            <person name="Shumante A."/>
            <person name="Alonge M."/>
            <person name="Salzberg S.L."/>
        </authorList>
    </citation>
    <scope>NUCLEOTIDE SEQUENCE</scope>
    <source>
        <tissue evidence="2">Leaf</tissue>
    </source>
</reference>
<feature type="non-terminal residue" evidence="2">
    <location>
        <position position="1"/>
    </location>
</feature>
<feature type="compositionally biased region" description="Low complexity" evidence="1">
    <location>
        <begin position="22"/>
        <end position="40"/>
    </location>
</feature>
<reference evidence="2" key="1">
    <citation type="journal article" date="2017" name="Gigascience">
        <title>The first near-complete assembly of the hexaploid bread wheat genome, Triticum aestivum.</title>
        <authorList>
            <person name="Zimin A.V."/>
            <person name="Puiu D."/>
            <person name="Hall R."/>
            <person name="Kingan S."/>
            <person name="Clavijo B.J."/>
            <person name="Salzberg S.L."/>
        </authorList>
    </citation>
    <scope>NUCLEOTIDE SEQUENCE</scope>
    <source>
        <tissue evidence="2">Leaf</tissue>
    </source>
</reference>
<evidence type="ECO:0000256" key="1">
    <source>
        <dbReference type="SAM" id="MobiDB-lite"/>
    </source>
</evidence>
<gene>
    <name evidence="2" type="ORF">CFC21_095829</name>
</gene>
<protein>
    <submittedName>
        <fullName evidence="2">Uncharacterized protein</fullName>
    </submittedName>
</protein>
<name>A0A9R1MXV4_WHEAT</name>
<sequence>CTPSPWACLWRCCSASTCPRVPLASPSRSSSSTSRTLAPASRSCGLMLVVLFYLDALVPIIERTDATAARSSWLCAS</sequence>
<comment type="caution">
    <text evidence="2">The sequence shown here is derived from an EMBL/GenBank/DDBJ whole genome shotgun (WGS) entry which is preliminary data.</text>
</comment>
<organism evidence="2">
    <name type="scientific">Triticum aestivum</name>
    <name type="common">Wheat</name>
    <dbReference type="NCBI Taxonomy" id="4565"/>
    <lineage>
        <taxon>Eukaryota</taxon>
        <taxon>Viridiplantae</taxon>
        <taxon>Streptophyta</taxon>
        <taxon>Embryophyta</taxon>
        <taxon>Tracheophyta</taxon>
        <taxon>Spermatophyta</taxon>
        <taxon>Magnoliopsida</taxon>
        <taxon>Liliopsida</taxon>
        <taxon>Poales</taxon>
        <taxon>Poaceae</taxon>
        <taxon>BOP clade</taxon>
        <taxon>Pooideae</taxon>
        <taxon>Triticodae</taxon>
        <taxon>Triticeae</taxon>
        <taxon>Triticinae</taxon>
        <taxon>Triticum</taxon>
    </lineage>
</organism>
<evidence type="ECO:0000313" key="2">
    <source>
        <dbReference type="EMBL" id="KAF7093415.1"/>
    </source>
</evidence>
<feature type="non-terminal residue" evidence="2">
    <location>
        <position position="77"/>
    </location>
</feature>
<proteinExistence type="predicted"/>
<dbReference type="EMBL" id="CM022229">
    <property type="protein sequence ID" value="KAF7093415.1"/>
    <property type="molecule type" value="Genomic_DNA"/>
</dbReference>
<dbReference type="AlphaFoldDB" id="A0A9R1MXV4"/>
<dbReference type="Proteomes" id="UP000815260">
    <property type="component" value="Chromosome 7A"/>
</dbReference>